<keyword evidence="4" id="KW-1185">Reference proteome</keyword>
<feature type="compositionally biased region" description="Polar residues" evidence="1">
    <location>
        <begin position="171"/>
        <end position="182"/>
    </location>
</feature>
<protein>
    <submittedName>
        <fullName evidence="3">Uncharacterized protein</fullName>
    </submittedName>
</protein>
<feature type="compositionally biased region" description="Basic and acidic residues" evidence="1">
    <location>
        <begin position="119"/>
        <end position="133"/>
    </location>
</feature>
<reference evidence="3 4" key="2">
    <citation type="submission" date="2019-08" db="EMBL/GenBank/DDBJ databases">
        <title>Amycolatopsis acidicola sp. nov., isolated from peat swamp forest soil.</title>
        <authorList>
            <person name="Srisuk N."/>
        </authorList>
    </citation>
    <scope>NUCLEOTIDE SEQUENCE [LARGE SCALE GENOMIC DNA]</scope>
    <source>
        <strain evidence="3 4">TBRC 6029</strain>
    </source>
</reference>
<keyword evidence="2" id="KW-0812">Transmembrane</keyword>
<dbReference type="RefSeq" id="WP_144592772.1">
    <property type="nucleotide sequence ID" value="NZ_VJWX01000557.1"/>
</dbReference>
<gene>
    <name evidence="3" type="ORF">FNH05_33025</name>
</gene>
<dbReference type="AlphaFoldDB" id="A0A558AGM8"/>
<name>A0A558AGM8_9PSEU</name>
<feature type="compositionally biased region" description="Gly residues" evidence="1">
    <location>
        <begin position="135"/>
        <end position="152"/>
    </location>
</feature>
<feature type="transmembrane region" description="Helical" evidence="2">
    <location>
        <begin position="84"/>
        <end position="103"/>
    </location>
</feature>
<feature type="compositionally biased region" description="Basic and acidic residues" evidence="1">
    <location>
        <begin position="159"/>
        <end position="169"/>
    </location>
</feature>
<evidence type="ECO:0000256" key="1">
    <source>
        <dbReference type="SAM" id="MobiDB-lite"/>
    </source>
</evidence>
<dbReference type="Proteomes" id="UP000320011">
    <property type="component" value="Unassembled WGS sequence"/>
</dbReference>
<dbReference type="EMBL" id="VJWX01000557">
    <property type="protein sequence ID" value="TVT23413.1"/>
    <property type="molecule type" value="Genomic_DNA"/>
</dbReference>
<feature type="region of interest" description="Disordered" evidence="1">
    <location>
        <begin position="108"/>
        <end position="182"/>
    </location>
</feature>
<feature type="region of interest" description="Disordered" evidence="1">
    <location>
        <begin position="1"/>
        <end position="61"/>
    </location>
</feature>
<sequence>MHDQEQPHSGSRWEPSPAPSSGEAQENARETASLNAAGTVGEEPPVPPVWPEAASVPTGTAAAVPVADPAAKAAKTARLRRQGLFAAAVAGLLLAGGAGGFAIGHATAGTGGTAGTGIERQRGGHPGFDRDGDGDGYGGRGFPGADDGGFGNGVPPDFDGDRNGGDRHRSGSTGPTTTRQSA</sequence>
<feature type="compositionally biased region" description="Low complexity" evidence="1">
    <location>
        <begin position="51"/>
        <end position="61"/>
    </location>
</feature>
<comment type="caution">
    <text evidence="3">The sequence shown here is derived from an EMBL/GenBank/DDBJ whole genome shotgun (WGS) entry which is preliminary data.</text>
</comment>
<proteinExistence type="predicted"/>
<accession>A0A558AGM8</accession>
<keyword evidence="2" id="KW-0472">Membrane</keyword>
<evidence type="ECO:0000256" key="2">
    <source>
        <dbReference type="SAM" id="Phobius"/>
    </source>
</evidence>
<organism evidence="3 4">
    <name type="scientific">Amycolatopsis rhizosphaerae</name>
    <dbReference type="NCBI Taxonomy" id="2053003"/>
    <lineage>
        <taxon>Bacteria</taxon>
        <taxon>Bacillati</taxon>
        <taxon>Actinomycetota</taxon>
        <taxon>Actinomycetes</taxon>
        <taxon>Pseudonocardiales</taxon>
        <taxon>Pseudonocardiaceae</taxon>
        <taxon>Amycolatopsis</taxon>
    </lineage>
</organism>
<evidence type="ECO:0000313" key="4">
    <source>
        <dbReference type="Proteomes" id="UP000320011"/>
    </source>
</evidence>
<evidence type="ECO:0000313" key="3">
    <source>
        <dbReference type="EMBL" id="TVT23413.1"/>
    </source>
</evidence>
<reference evidence="3 4" key="1">
    <citation type="submission" date="2019-07" db="EMBL/GenBank/DDBJ databases">
        <authorList>
            <person name="Duangmal K."/>
            <person name="Teo W.F.A."/>
        </authorList>
    </citation>
    <scope>NUCLEOTIDE SEQUENCE [LARGE SCALE GENOMIC DNA]</scope>
    <source>
        <strain evidence="3 4">TBRC 6029</strain>
    </source>
</reference>
<keyword evidence="2" id="KW-1133">Transmembrane helix</keyword>